<name>A0ABV0A4B1_9HYPH</name>
<evidence type="ECO:0000313" key="1">
    <source>
        <dbReference type="EMBL" id="MEN3238311.1"/>
    </source>
</evidence>
<sequence length="70" mass="7665">MRSIRRQGVEADFGSLDAYRAHVAAQHADCAARLRAAVNDIDQAAALVWQLADIGLDLKWCDAELAKDAR</sequence>
<dbReference type="Proteomes" id="UP001407347">
    <property type="component" value="Unassembled WGS sequence"/>
</dbReference>
<evidence type="ECO:0000313" key="2">
    <source>
        <dbReference type="Proteomes" id="UP001407347"/>
    </source>
</evidence>
<dbReference type="EMBL" id="JAQYXP010000005">
    <property type="protein sequence ID" value="MEN3238311.1"/>
    <property type="molecule type" value="Genomic_DNA"/>
</dbReference>
<dbReference type="RefSeq" id="WP_346013606.1">
    <property type="nucleotide sequence ID" value="NZ_JAQYXP010000005.1"/>
</dbReference>
<accession>A0ABV0A4B1</accession>
<gene>
    <name evidence="1" type="ORF">PUR29_33220</name>
</gene>
<protein>
    <submittedName>
        <fullName evidence="1">Uncharacterized protein</fullName>
    </submittedName>
</protein>
<reference evidence="1 2" key="1">
    <citation type="journal article" date="2023" name="PLoS ONE">
        <title>Complete genome assembly of Hawai'i environmental nontuberculous mycobacteria reveals unexpected co-isolation with methylobacteria.</title>
        <authorList>
            <person name="Hendrix J."/>
            <person name="Epperson L.E."/>
            <person name="Tong E.I."/>
            <person name="Chan Y.L."/>
            <person name="Hasan N.A."/>
            <person name="Dawrs S.N."/>
            <person name="Norton G.J."/>
            <person name="Virdi R."/>
            <person name="Crooks J.L."/>
            <person name="Chan E.D."/>
            <person name="Honda J.R."/>
            <person name="Strong M."/>
        </authorList>
    </citation>
    <scope>NUCLEOTIDE SEQUENCE [LARGE SCALE GENOMIC DNA]</scope>
    <source>
        <strain evidence="1 2">NJH_HI04-1</strain>
    </source>
</reference>
<proteinExistence type="predicted"/>
<keyword evidence="2" id="KW-1185">Reference proteome</keyword>
<organism evidence="1 2">
    <name type="scientific">Methylobacterium ajmalii</name>
    <dbReference type="NCBI Taxonomy" id="2738439"/>
    <lineage>
        <taxon>Bacteria</taxon>
        <taxon>Pseudomonadati</taxon>
        <taxon>Pseudomonadota</taxon>
        <taxon>Alphaproteobacteria</taxon>
        <taxon>Hyphomicrobiales</taxon>
        <taxon>Methylobacteriaceae</taxon>
        <taxon>Methylobacterium</taxon>
    </lineage>
</organism>
<comment type="caution">
    <text evidence="1">The sequence shown here is derived from an EMBL/GenBank/DDBJ whole genome shotgun (WGS) entry which is preliminary data.</text>
</comment>